<gene>
    <name evidence="2" type="ORF">C0068_18560</name>
</gene>
<proteinExistence type="predicted"/>
<organism evidence="2 3">
    <name type="scientific">Zhongshania marina</name>
    <dbReference type="NCBI Taxonomy" id="2304603"/>
    <lineage>
        <taxon>Bacteria</taxon>
        <taxon>Pseudomonadati</taxon>
        <taxon>Pseudomonadota</taxon>
        <taxon>Gammaproteobacteria</taxon>
        <taxon>Cellvibrionales</taxon>
        <taxon>Spongiibacteraceae</taxon>
        <taxon>Zhongshania</taxon>
    </lineage>
</organism>
<sequence length="133" mass="14430">MIRAGVLSDVAAIEEINPFSGSRESEVDEGRLTVILCSGSVAGFVVESKKGLLGRPYIEYLAIAQKFRGKGLALELIKTIELKHCGKRLFISTEASNSAMLSLLERCGYIHSGTISKANLSGVDELYFFKDIA</sequence>
<dbReference type="CDD" id="cd04301">
    <property type="entry name" value="NAT_SF"/>
    <property type="match status" value="1"/>
</dbReference>
<dbReference type="GO" id="GO:0016747">
    <property type="term" value="F:acyltransferase activity, transferring groups other than amino-acyl groups"/>
    <property type="evidence" value="ECO:0007669"/>
    <property type="project" value="InterPro"/>
</dbReference>
<dbReference type="Gene3D" id="3.40.630.30">
    <property type="match status" value="1"/>
</dbReference>
<name>A0A2S4HB29_9GAMM</name>
<accession>A0A2S4HB29</accession>
<dbReference type="SUPFAM" id="SSF55729">
    <property type="entry name" value="Acyl-CoA N-acyltransferases (Nat)"/>
    <property type="match status" value="1"/>
</dbReference>
<feature type="domain" description="N-acetyltransferase" evidence="1">
    <location>
        <begin position="1"/>
        <end position="133"/>
    </location>
</feature>
<dbReference type="OrthoDB" id="9787920at2"/>
<dbReference type="EMBL" id="PQGG01000043">
    <property type="protein sequence ID" value="POP51170.1"/>
    <property type="molecule type" value="Genomic_DNA"/>
</dbReference>
<protein>
    <recommendedName>
        <fullName evidence="1">N-acetyltransferase domain-containing protein</fullName>
    </recommendedName>
</protein>
<dbReference type="PROSITE" id="PS51186">
    <property type="entry name" value="GNAT"/>
    <property type="match status" value="1"/>
</dbReference>
<evidence type="ECO:0000313" key="3">
    <source>
        <dbReference type="Proteomes" id="UP000237222"/>
    </source>
</evidence>
<dbReference type="RefSeq" id="WP_103685963.1">
    <property type="nucleotide sequence ID" value="NZ_PQGG01000043.1"/>
</dbReference>
<dbReference type="AlphaFoldDB" id="A0A2S4HB29"/>
<evidence type="ECO:0000313" key="2">
    <source>
        <dbReference type="EMBL" id="POP51170.1"/>
    </source>
</evidence>
<comment type="caution">
    <text evidence="2">The sequence shown here is derived from an EMBL/GenBank/DDBJ whole genome shotgun (WGS) entry which is preliminary data.</text>
</comment>
<dbReference type="InterPro" id="IPR000182">
    <property type="entry name" value="GNAT_dom"/>
</dbReference>
<reference evidence="2" key="1">
    <citation type="submission" date="2018-01" db="EMBL/GenBank/DDBJ databases">
        <authorList>
            <person name="Yu X.-D."/>
        </authorList>
    </citation>
    <scope>NUCLEOTIDE SEQUENCE</scope>
    <source>
        <strain evidence="2">ZX-21</strain>
    </source>
</reference>
<dbReference type="Proteomes" id="UP000237222">
    <property type="component" value="Unassembled WGS sequence"/>
</dbReference>
<evidence type="ECO:0000259" key="1">
    <source>
        <dbReference type="PROSITE" id="PS51186"/>
    </source>
</evidence>
<dbReference type="InterPro" id="IPR016181">
    <property type="entry name" value="Acyl_CoA_acyltransferase"/>
</dbReference>
<dbReference type="Pfam" id="PF00583">
    <property type="entry name" value="Acetyltransf_1"/>
    <property type="match status" value="1"/>
</dbReference>